<evidence type="ECO:0000259" key="1">
    <source>
        <dbReference type="Pfam" id="PF08241"/>
    </source>
</evidence>
<dbReference type="Gene3D" id="3.40.50.150">
    <property type="entry name" value="Vaccinia Virus protein VP39"/>
    <property type="match status" value="1"/>
</dbReference>
<reference evidence="2 3" key="1">
    <citation type="submission" date="2023-04" db="EMBL/GenBank/DDBJ databases">
        <title>Luteimonas sp. M1R5S59.</title>
        <authorList>
            <person name="Sun J.-Q."/>
        </authorList>
    </citation>
    <scope>NUCLEOTIDE SEQUENCE [LARGE SCALE GENOMIC DNA]</scope>
    <source>
        <strain evidence="2 3">M1R5S59</strain>
    </source>
</reference>
<gene>
    <name evidence="2" type="ORF">QFW81_03725</name>
</gene>
<name>A0ABT6JQZ9_9GAMM</name>
<dbReference type="RefSeq" id="WP_280577221.1">
    <property type="nucleotide sequence ID" value="NZ_JARXRO010000011.1"/>
</dbReference>
<dbReference type="SUPFAM" id="SSF53335">
    <property type="entry name" value="S-adenosyl-L-methionine-dependent methyltransferases"/>
    <property type="match status" value="1"/>
</dbReference>
<feature type="domain" description="Methyltransferase type 11" evidence="1">
    <location>
        <begin position="77"/>
        <end position="127"/>
    </location>
</feature>
<organism evidence="2 3">
    <name type="scientific">Luteimonas kalidii</name>
    <dbReference type="NCBI Taxonomy" id="3042025"/>
    <lineage>
        <taxon>Bacteria</taxon>
        <taxon>Pseudomonadati</taxon>
        <taxon>Pseudomonadota</taxon>
        <taxon>Gammaproteobacteria</taxon>
        <taxon>Lysobacterales</taxon>
        <taxon>Lysobacteraceae</taxon>
        <taxon>Luteimonas</taxon>
    </lineage>
</organism>
<evidence type="ECO:0000313" key="3">
    <source>
        <dbReference type="Proteomes" id="UP001156873"/>
    </source>
</evidence>
<keyword evidence="2" id="KW-0808">Transferase</keyword>
<dbReference type="Pfam" id="PF08241">
    <property type="entry name" value="Methyltransf_11"/>
    <property type="match status" value="1"/>
</dbReference>
<dbReference type="GO" id="GO:0032259">
    <property type="term" value="P:methylation"/>
    <property type="evidence" value="ECO:0007669"/>
    <property type="project" value="UniProtKB-KW"/>
</dbReference>
<comment type="caution">
    <text evidence="2">The sequence shown here is derived from an EMBL/GenBank/DDBJ whole genome shotgun (WGS) entry which is preliminary data.</text>
</comment>
<dbReference type="EMBL" id="JARXRO010000011">
    <property type="protein sequence ID" value="MDH5833039.1"/>
    <property type="molecule type" value="Genomic_DNA"/>
</dbReference>
<sequence>MQALDVVGSDVDHHECPRCGAHDRERHLLLYMQTTGLLTDLGGMRILHFAPERRLARLIAARSPVSYVQCDLYPTSPEVRKVDIAAMPFSDESFDLVMANHVLEHVDDDAKAVQEISRVLAKGGWAILQTPYSPVLHKTWCDHGVVDDMARLHAYGQEDHVRLFGRDIVERISSSGLRPETGTHAGLLSGVDHSLAGVNPREPFFLFRKPS</sequence>
<keyword evidence="2" id="KW-0489">Methyltransferase</keyword>
<protein>
    <submittedName>
        <fullName evidence="2">Class I SAM-dependent methyltransferase</fullName>
    </submittedName>
</protein>
<dbReference type="Proteomes" id="UP001156873">
    <property type="component" value="Unassembled WGS sequence"/>
</dbReference>
<dbReference type="CDD" id="cd02440">
    <property type="entry name" value="AdoMet_MTases"/>
    <property type="match status" value="1"/>
</dbReference>
<proteinExistence type="predicted"/>
<dbReference type="InterPro" id="IPR013216">
    <property type="entry name" value="Methyltransf_11"/>
</dbReference>
<dbReference type="InterPro" id="IPR029063">
    <property type="entry name" value="SAM-dependent_MTases_sf"/>
</dbReference>
<keyword evidence="3" id="KW-1185">Reference proteome</keyword>
<evidence type="ECO:0000313" key="2">
    <source>
        <dbReference type="EMBL" id="MDH5833039.1"/>
    </source>
</evidence>
<dbReference type="PANTHER" id="PTHR43591">
    <property type="entry name" value="METHYLTRANSFERASE"/>
    <property type="match status" value="1"/>
</dbReference>
<dbReference type="GO" id="GO:0008168">
    <property type="term" value="F:methyltransferase activity"/>
    <property type="evidence" value="ECO:0007669"/>
    <property type="project" value="UniProtKB-KW"/>
</dbReference>
<accession>A0ABT6JQZ9</accession>